<dbReference type="AlphaFoldDB" id="A0A9D1JDE9"/>
<dbReference type="InterPro" id="IPR010898">
    <property type="entry name" value="Hpre_diP_synth_I"/>
</dbReference>
<feature type="transmembrane region" description="Helical" evidence="1">
    <location>
        <begin position="44"/>
        <end position="67"/>
    </location>
</feature>
<gene>
    <name evidence="2" type="ORF">IAC96_07225</name>
</gene>
<comment type="caution">
    <text evidence="2">The sequence shown here is derived from an EMBL/GenBank/DDBJ whole genome shotgun (WGS) entry which is preliminary data.</text>
</comment>
<accession>A0A9D1JDE9</accession>
<evidence type="ECO:0000313" key="3">
    <source>
        <dbReference type="Proteomes" id="UP000824201"/>
    </source>
</evidence>
<feature type="transmembrane region" description="Helical" evidence="1">
    <location>
        <begin position="79"/>
        <end position="95"/>
    </location>
</feature>
<dbReference type="Pfam" id="PF07456">
    <property type="entry name" value="Hpre_diP_synt_I"/>
    <property type="match status" value="1"/>
</dbReference>
<proteinExistence type="predicted"/>
<organism evidence="2 3">
    <name type="scientific">Candidatus Fimimorpha faecalis</name>
    <dbReference type="NCBI Taxonomy" id="2840824"/>
    <lineage>
        <taxon>Bacteria</taxon>
        <taxon>Bacillati</taxon>
        <taxon>Bacillota</taxon>
        <taxon>Clostridia</taxon>
        <taxon>Eubacteriales</taxon>
        <taxon>Candidatus Fimimorpha</taxon>
    </lineage>
</organism>
<dbReference type="InterPro" id="IPR014535">
    <property type="entry name" value="Hpre_diP_synt_I"/>
</dbReference>
<keyword evidence="1" id="KW-0812">Transmembrane</keyword>
<dbReference type="Proteomes" id="UP000824201">
    <property type="component" value="Unassembled WGS sequence"/>
</dbReference>
<dbReference type="PIRSF" id="PIRSF027391">
    <property type="entry name" value="Hpre_diP_synt_I"/>
    <property type="match status" value="1"/>
</dbReference>
<evidence type="ECO:0000256" key="1">
    <source>
        <dbReference type="SAM" id="Phobius"/>
    </source>
</evidence>
<sequence>MKRNEKIAWMAMLLALAFVLSFLERMLSFEIPVPGVKLGLANLAVLMAIYTLGVRGALIISLSRIFLDGMTFGNAYRMMYSLAGGILSFIIMYMGKRWNWSVMSVSMAGGLCHNIGQIAVAVAILRTPELIAYLPVLILAGIATGAVNGLLCGMIMRSFERIRRKTL</sequence>
<evidence type="ECO:0000313" key="2">
    <source>
        <dbReference type="EMBL" id="HIR88725.1"/>
    </source>
</evidence>
<reference evidence="2" key="1">
    <citation type="submission" date="2020-10" db="EMBL/GenBank/DDBJ databases">
        <authorList>
            <person name="Gilroy R."/>
        </authorList>
    </citation>
    <scope>NUCLEOTIDE SEQUENCE</scope>
    <source>
        <strain evidence="2">ChiW13-3771</strain>
    </source>
</reference>
<dbReference type="EMBL" id="DVHN01000085">
    <property type="protein sequence ID" value="HIR88725.1"/>
    <property type="molecule type" value="Genomic_DNA"/>
</dbReference>
<protein>
    <submittedName>
        <fullName evidence="2">Gx transporter family protein</fullName>
    </submittedName>
</protein>
<dbReference type="Gene3D" id="1.10.1760.20">
    <property type="match status" value="1"/>
</dbReference>
<keyword evidence="1" id="KW-0472">Membrane</keyword>
<name>A0A9D1JDE9_9FIRM</name>
<keyword evidence="1" id="KW-1133">Transmembrane helix</keyword>
<feature type="transmembrane region" description="Helical" evidence="1">
    <location>
        <begin position="130"/>
        <end position="156"/>
    </location>
</feature>
<reference evidence="2" key="2">
    <citation type="journal article" date="2021" name="PeerJ">
        <title>Extensive microbial diversity within the chicken gut microbiome revealed by metagenomics and culture.</title>
        <authorList>
            <person name="Gilroy R."/>
            <person name="Ravi A."/>
            <person name="Getino M."/>
            <person name="Pursley I."/>
            <person name="Horton D.L."/>
            <person name="Alikhan N.F."/>
            <person name="Baker D."/>
            <person name="Gharbi K."/>
            <person name="Hall N."/>
            <person name="Watson M."/>
            <person name="Adriaenssens E.M."/>
            <person name="Foster-Nyarko E."/>
            <person name="Jarju S."/>
            <person name="Secka A."/>
            <person name="Antonio M."/>
            <person name="Oren A."/>
            <person name="Chaudhuri R.R."/>
            <person name="La Ragione R."/>
            <person name="Hildebrand F."/>
            <person name="Pallen M.J."/>
        </authorList>
    </citation>
    <scope>NUCLEOTIDE SEQUENCE</scope>
    <source>
        <strain evidence="2">ChiW13-3771</strain>
    </source>
</reference>